<dbReference type="RefSeq" id="XP_029379258.1">
    <property type="nucleotide sequence ID" value="XM_029523398.1"/>
</dbReference>
<dbReference type="SMART" id="SM00199">
    <property type="entry name" value="SCY"/>
    <property type="match status" value="1"/>
</dbReference>
<dbReference type="PANTHER" id="PTHR12015:SF183">
    <property type="entry name" value="C-C MOTIF CHEMOKINE 3"/>
    <property type="match status" value="1"/>
</dbReference>
<keyword evidence="3 9" id="KW-0202">Cytokine</keyword>
<evidence type="ECO:0000313" key="12">
    <source>
        <dbReference type="Proteomes" id="UP000472264"/>
    </source>
</evidence>
<keyword evidence="9" id="KW-0145">Chemotaxis</keyword>
<dbReference type="FunFam" id="2.40.50.40:FF:000002">
    <property type="entry name" value="C-C motif chemokine"/>
    <property type="match status" value="1"/>
</dbReference>
<dbReference type="InParanoid" id="A0A665V8R5"/>
<evidence type="ECO:0000256" key="4">
    <source>
        <dbReference type="ARBA" id="ARBA00022525"/>
    </source>
</evidence>
<keyword evidence="6" id="KW-1015">Disulfide bond</keyword>
<dbReference type="CDD" id="cd00272">
    <property type="entry name" value="Chemokine_CC"/>
    <property type="match status" value="1"/>
</dbReference>
<dbReference type="GeneID" id="115056717"/>
<dbReference type="InterPro" id="IPR000827">
    <property type="entry name" value="Chemokine_CC_CS"/>
</dbReference>
<comment type="subunit">
    <text evidence="8">Self-associates. Also heterodimer of MIP-1-alpha(4-69) and MIP-1-beta(3-69). Interacts with CCR1.</text>
</comment>
<name>A0A665V8R5_ECHNA</name>
<protein>
    <recommendedName>
        <fullName evidence="9">C-C motif chemokine</fullName>
    </recommendedName>
</protein>
<proteinExistence type="inferred from homology"/>
<feature type="domain" description="Chemokine interleukin-8-like" evidence="10">
    <location>
        <begin position="29"/>
        <end position="87"/>
    </location>
</feature>
<keyword evidence="4 9" id="KW-0964">Secreted</keyword>
<dbReference type="PROSITE" id="PS00472">
    <property type="entry name" value="SMALL_CYTOKINES_CC"/>
    <property type="match status" value="1"/>
</dbReference>
<evidence type="ECO:0000256" key="6">
    <source>
        <dbReference type="ARBA" id="ARBA00023157"/>
    </source>
</evidence>
<dbReference type="Ensembl" id="ENSENLT00000028963.1">
    <property type="protein sequence ID" value="ENSENLP00000028119.1"/>
    <property type="gene ID" value="ENSENLG00000012568.1"/>
</dbReference>
<keyword evidence="5 9" id="KW-0732">Signal</keyword>
<feature type="chain" id="PRO_5025708888" description="C-C motif chemokine" evidence="9">
    <location>
        <begin position="24"/>
        <end position="99"/>
    </location>
</feature>
<feature type="signal peptide" evidence="9">
    <location>
        <begin position="1"/>
        <end position="23"/>
    </location>
</feature>
<evidence type="ECO:0000256" key="8">
    <source>
        <dbReference type="ARBA" id="ARBA00046726"/>
    </source>
</evidence>
<dbReference type="GO" id="GO:0006955">
    <property type="term" value="P:immune response"/>
    <property type="evidence" value="ECO:0007669"/>
    <property type="project" value="InterPro"/>
</dbReference>
<comment type="subcellular location">
    <subcellularLocation>
        <location evidence="1 9">Secreted</location>
    </subcellularLocation>
</comment>
<evidence type="ECO:0000259" key="10">
    <source>
        <dbReference type="SMART" id="SM00199"/>
    </source>
</evidence>
<sequence length="99" mass="10839">MSASRLILTVLVLMVAAITLSEGLRGTGPKKCCFNFIEKPLPKGRVLSYARTSQQCTKSAILLKTLAGRQLCVRPSAPWVNDIIKYLDEKTNPGEMSSL</sequence>
<dbReference type="InterPro" id="IPR001811">
    <property type="entry name" value="Chemokine_IL8-like_dom"/>
</dbReference>
<dbReference type="GO" id="GO:0005615">
    <property type="term" value="C:extracellular space"/>
    <property type="evidence" value="ECO:0007669"/>
    <property type="project" value="UniProtKB-KW"/>
</dbReference>
<dbReference type="SUPFAM" id="SSF54117">
    <property type="entry name" value="Interleukin 8-like chemokines"/>
    <property type="match status" value="1"/>
</dbReference>
<evidence type="ECO:0000256" key="5">
    <source>
        <dbReference type="ARBA" id="ARBA00022729"/>
    </source>
</evidence>
<gene>
    <name evidence="11" type="primary">ccl17</name>
</gene>
<dbReference type="GO" id="GO:0008009">
    <property type="term" value="F:chemokine activity"/>
    <property type="evidence" value="ECO:0007669"/>
    <property type="project" value="InterPro"/>
</dbReference>
<dbReference type="InterPro" id="IPR039809">
    <property type="entry name" value="Chemokine_b/g/d"/>
</dbReference>
<dbReference type="PANTHER" id="PTHR12015">
    <property type="entry name" value="SMALL INDUCIBLE CYTOKINE A"/>
    <property type="match status" value="1"/>
</dbReference>
<dbReference type="OrthoDB" id="9447832at2759"/>
<organism evidence="11 12">
    <name type="scientific">Echeneis naucrates</name>
    <name type="common">Live sharksucker</name>
    <dbReference type="NCBI Taxonomy" id="173247"/>
    <lineage>
        <taxon>Eukaryota</taxon>
        <taxon>Metazoa</taxon>
        <taxon>Chordata</taxon>
        <taxon>Craniata</taxon>
        <taxon>Vertebrata</taxon>
        <taxon>Euteleostomi</taxon>
        <taxon>Actinopterygii</taxon>
        <taxon>Neopterygii</taxon>
        <taxon>Teleostei</taxon>
        <taxon>Neoteleostei</taxon>
        <taxon>Acanthomorphata</taxon>
        <taxon>Carangaria</taxon>
        <taxon>Carangiformes</taxon>
        <taxon>Echeneidae</taxon>
        <taxon>Echeneis</taxon>
    </lineage>
</organism>
<reference evidence="11" key="2">
    <citation type="submission" date="2025-08" db="UniProtKB">
        <authorList>
            <consortium name="Ensembl"/>
        </authorList>
    </citation>
    <scope>IDENTIFICATION</scope>
</reference>
<dbReference type="AlphaFoldDB" id="A0A665V8R5"/>
<dbReference type="Pfam" id="PF00048">
    <property type="entry name" value="IL8"/>
    <property type="match status" value="1"/>
</dbReference>
<comment type="similarity">
    <text evidence="2 9">Belongs to the intercrine beta (chemokine CC) family.</text>
</comment>
<evidence type="ECO:0000256" key="3">
    <source>
        <dbReference type="ARBA" id="ARBA00022514"/>
    </source>
</evidence>
<keyword evidence="12" id="KW-1185">Reference proteome</keyword>
<dbReference type="InterPro" id="IPR036048">
    <property type="entry name" value="Interleukin_8-like_sf"/>
</dbReference>
<evidence type="ECO:0000313" key="11">
    <source>
        <dbReference type="Ensembl" id="ENSENLP00000028119.1"/>
    </source>
</evidence>
<reference evidence="11" key="3">
    <citation type="submission" date="2025-09" db="UniProtKB">
        <authorList>
            <consortium name="Ensembl"/>
        </authorList>
    </citation>
    <scope>IDENTIFICATION</scope>
</reference>
<dbReference type="Gene3D" id="2.40.50.40">
    <property type="match status" value="1"/>
</dbReference>
<evidence type="ECO:0000256" key="9">
    <source>
        <dbReference type="RuleBase" id="RU361150"/>
    </source>
</evidence>
<comment type="function">
    <text evidence="7">Monokine with inflammatory and chemokinetic properties. Binds to CCR1, CCR4 and CCR5. One of the major HIV-suppressive factors produced by CD8+ T-cells. Recombinant MIP-1-alpha induces a dose-dependent inhibition of different strains of HIV-1, HIV-2, and simian immunodeficiency virus (SIV).</text>
</comment>
<dbReference type="FunCoup" id="A0A665V8R5">
    <property type="interactions" value="1031"/>
</dbReference>
<reference evidence="11" key="1">
    <citation type="submission" date="2021-04" db="EMBL/GenBank/DDBJ databases">
        <authorList>
            <consortium name="Wellcome Sanger Institute Data Sharing"/>
        </authorList>
    </citation>
    <scope>NUCLEOTIDE SEQUENCE [LARGE SCALE GENOMIC DNA]</scope>
</reference>
<evidence type="ECO:0000256" key="1">
    <source>
        <dbReference type="ARBA" id="ARBA00004613"/>
    </source>
</evidence>
<dbReference type="Proteomes" id="UP000472264">
    <property type="component" value="Chromosome 16"/>
</dbReference>
<accession>A0A665V8R5</accession>
<evidence type="ECO:0000256" key="2">
    <source>
        <dbReference type="ARBA" id="ARBA00010868"/>
    </source>
</evidence>
<dbReference type="OMA" id="IRTSQRC"/>
<evidence type="ECO:0000256" key="7">
    <source>
        <dbReference type="ARBA" id="ARBA00044740"/>
    </source>
</evidence>